<dbReference type="OrthoDB" id="2080613at2"/>
<dbReference type="Pfam" id="PF24389">
    <property type="entry name" value="ORC-CDC6-like"/>
    <property type="match status" value="1"/>
</dbReference>
<dbReference type="EMBL" id="FOKK01000014">
    <property type="protein sequence ID" value="SFB50735.1"/>
    <property type="molecule type" value="Genomic_DNA"/>
</dbReference>
<reference evidence="1 2" key="1">
    <citation type="submission" date="2016-10" db="EMBL/GenBank/DDBJ databases">
        <authorList>
            <person name="de Groot N.N."/>
        </authorList>
    </citation>
    <scope>NUCLEOTIDE SEQUENCE [LARGE SCALE GENOMIC DNA]</scope>
    <source>
        <strain evidence="1 2">DSM 23399</strain>
    </source>
</reference>
<dbReference type="RefSeq" id="WP_092899517.1">
    <property type="nucleotide sequence ID" value="NZ_FOKK01000014.1"/>
</dbReference>
<protein>
    <submittedName>
        <fullName evidence="1">Uncharacterized protein</fullName>
    </submittedName>
</protein>
<sequence length="628" mass="73278">MNNKEILKKLNESFGSYRAEWLKAKVFDLFAEPHYFTALQDHRPCILEGGRGTGKTTALRGLSYQGQYSIHNKSIDIFDHSNFIGIYHRVNTNHVRAFIGGNITEKEWERVFAHYFNLLICREILIFLKWHKNLQPEDEDLSAHACRLIGNCVNIDGDCDRLEVLLEKFDIEMYNFQSQINNIIDGNLPRLSMAGDAIKVVTEYATALNQFKDKTFFILLDEYENFEDYQQKIINTLLKHSSENYTFKIGVRELGWRVKHTLNPAELLHDPADYVLVNIEKKLTANDSTFPDFAKNVCQQRIAKLIEDGDNAIYDIERALKGISIEDEAKLLEVETSQQVKQFETLPKFYQKKVQSLPKLYLFFISFWSSNHKMDIRQGVDDWEQNMKDWDVRYENYKYEMLFKIRRGRGKSGIQKYYSGWSTYTKLANGNIRYLMELVYRAYEKHLMDDNGLDKEISPRNQTLAAQDTGQKNLMELEGLWKNGAQLTKLLLGLGRIFQVLARGEGRTAPEKNQFQIEKSGLSTEEFEELIRAGVMHLALVRYPGNKMGDDYNTRDYIYMIHPLYSAYFQYSHRRKRKIIFSPAEILDIINNPKTAIPQILQKSNIKPDSMGALPNQMNLFDVYFNEK</sequence>
<dbReference type="STRING" id="237018.SAMN04489723_114101"/>
<dbReference type="InterPro" id="IPR056955">
    <property type="entry name" value="ORC-CDC6-like"/>
</dbReference>
<proteinExistence type="predicted"/>
<keyword evidence="2" id="KW-1185">Reference proteome</keyword>
<dbReference type="AlphaFoldDB" id="A0A1I1BK43"/>
<gene>
    <name evidence="1" type="ORF">SAMN04489723_114101</name>
</gene>
<accession>A0A1I1BK43</accession>
<evidence type="ECO:0000313" key="1">
    <source>
        <dbReference type="EMBL" id="SFB50735.1"/>
    </source>
</evidence>
<evidence type="ECO:0000313" key="2">
    <source>
        <dbReference type="Proteomes" id="UP000198790"/>
    </source>
</evidence>
<dbReference type="InterPro" id="IPR027417">
    <property type="entry name" value="P-loop_NTPase"/>
</dbReference>
<dbReference type="Proteomes" id="UP000198790">
    <property type="component" value="Unassembled WGS sequence"/>
</dbReference>
<name>A0A1I1BK43_9BACT</name>
<dbReference type="SUPFAM" id="SSF52540">
    <property type="entry name" value="P-loop containing nucleoside triphosphate hydrolases"/>
    <property type="match status" value="1"/>
</dbReference>
<organism evidence="1 2">
    <name type="scientific">Algoriphagus aquimarinus</name>
    <dbReference type="NCBI Taxonomy" id="237018"/>
    <lineage>
        <taxon>Bacteria</taxon>
        <taxon>Pseudomonadati</taxon>
        <taxon>Bacteroidota</taxon>
        <taxon>Cytophagia</taxon>
        <taxon>Cytophagales</taxon>
        <taxon>Cyclobacteriaceae</taxon>
        <taxon>Algoriphagus</taxon>
    </lineage>
</organism>